<feature type="compositionally biased region" description="Basic and acidic residues" evidence="1">
    <location>
        <begin position="83"/>
        <end position="93"/>
    </location>
</feature>
<comment type="caution">
    <text evidence="2">The sequence shown here is derived from an EMBL/GenBank/DDBJ whole genome shotgun (WGS) entry which is preliminary data.</text>
</comment>
<protein>
    <submittedName>
        <fullName evidence="2">Uncharacterized protein</fullName>
    </submittedName>
</protein>
<reference evidence="2 3" key="1">
    <citation type="submission" date="2019-05" db="EMBL/GenBank/DDBJ databases">
        <title>Another draft genome of Portunus trituberculatus and its Hox gene families provides insights of decapod evolution.</title>
        <authorList>
            <person name="Jeong J.-H."/>
            <person name="Song I."/>
            <person name="Kim S."/>
            <person name="Choi T."/>
            <person name="Kim D."/>
            <person name="Ryu S."/>
            <person name="Kim W."/>
        </authorList>
    </citation>
    <scope>NUCLEOTIDE SEQUENCE [LARGE SCALE GENOMIC DNA]</scope>
    <source>
        <tissue evidence="2">Muscle</tissue>
    </source>
</reference>
<feature type="region of interest" description="Disordered" evidence="1">
    <location>
        <begin position="69"/>
        <end position="93"/>
    </location>
</feature>
<dbReference type="EMBL" id="VSRR010008162">
    <property type="protein sequence ID" value="MPC48210.1"/>
    <property type="molecule type" value="Genomic_DNA"/>
</dbReference>
<evidence type="ECO:0000313" key="2">
    <source>
        <dbReference type="EMBL" id="MPC48210.1"/>
    </source>
</evidence>
<gene>
    <name evidence="2" type="ORF">E2C01_041978</name>
</gene>
<dbReference type="Proteomes" id="UP000324222">
    <property type="component" value="Unassembled WGS sequence"/>
</dbReference>
<dbReference type="AlphaFoldDB" id="A0A5B7FKK6"/>
<proteinExistence type="predicted"/>
<organism evidence="2 3">
    <name type="scientific">Portunus trituberculatus</name>
    <name type="common">Swimming crab</name>
    <name type="synonym">Neptunus trituberculatus</name>
    <dbReference type="NCBI Taxonomy" id="210409"/>
    <lineage>
        <taxon>Eukaryota</taxon>
        <taxon>Metazoa</taxon>
        <taxon>Ecdysozoa</taxon>
        <taxon>Arthropoda</taxon>
        <taxon>Crustacea</taxon>
        <taxon>Multicrustacea</taxon>
        <taxon>Malacostraca</taxon>
        <taxon>Eumalacostraca</taxon>
        <taxon>Eucarida</taxon>
        <taxon>Decapoda</taxon>
        <taxon>Pleocyemata</taxon>
        <taxon>Brachyura</taxon>
        <taxon>Eubrachyura</taxon>
        <taxon>Portunoidea</taxon>
        <taxon>Portunidae</taxon>
        <taxon>Portuninae</taxon>
        <taxon>Portunus</taxon>
    </lineage>
</organism>
<evidence type="ECO:0000256" key="1">
    <source>
        <dbReference type="SAM" id="MobiDB-lite"/>
    </source>
</evidence>
<sequence>MDCVFSLSLATPSNTRRGLQVCFPVRQGAIPGTRTDLFHCVIQHSRVPHQPTSAAPPRDMGLSAIALTPRQTMEGTCRPVSPTHKDTHNTKYR</sequence>
<keyword evidence="3" id="KW-1185">Reference proteome</keyword>
<evidence type="ECO:0000313" key="3">
    <source>
        <dbReference type="Proteomes" id="UP000324222"/>
    </source>
</evidence>
<accession>A0A5B7FKK6</accession>
<name>A0A5B7FKK6_PORTR</name>